<feature type="binding site" evidence="7">
    <location>
        <position position="180"/>
    </location>
    <ligand>
        <name>substrate</name>
    </ligand>
</feature>
<dbReference type="SFLD" id="SFLDG01139">
    <property type="entry name" value="C2.A:_Pyridoxal_Phosphate_Phos"/>
    <property type="match status" value="1"/>
</dbReference>
<dbReference type="Pfam" id="PF13242">
    <property type="entry name" value="Hydrolase_like"/>
    <property type="match status" value="1"/>
</dbReference>
<dbReference type="NCBIfam" id="TIGR01460">
    <property type="entry name" value="HAD-SF-IIA"/>
    <property type="match status" value="1"/>
</dbReference>
<dbReference type="EC" id="3.1.3.-" evidence="5"/>
<keyword evidence="10" id="KW-1185">Reference proteome</keyword>
<dbReference type="CDD" id="cd07530">
    <property type="entry name" value="HAD_Pase_UmpH-like"/>
    <property type="match status" value="1"/>
</dbReference>
<dbReference type="GO" id="GO:0005737">
    <property type="term" value="C:cytoplasm"/>
    <property type="evidence" value="ECO:0007669"/>
    <property type="project" value="TreeGrafter"/>
</dbReference>
<gene>
    <name evidence="9" type="ORF">SAMN05421790_104179</name>
</gene>
<keyword evidence="4 5" id="KW-0460">Magnesium</keyword>
<proteinExistence type="inferred from homology"/>
<feature type="binding site" evidence="8">
    <location>
        <position position="11"/>
    </location>
    <ligand>
        <name>Mg(2+)</name>
        <dbReference type="ChEBI" id="CHEBI:18420"/>
    </ligand>
</feature>
<organism evidence="9 10">
    <name type="scientific">Kroppenstedtia eburnea</name>
    <dbReference type="NCBI Taxonomy" id="714067"/>
    <lineage>
        <taxon>Bacteria</taxon>
        <taxon>Bacillati</taxon>
        <taxon>Bacillota</taxon>
        <taxon>Bacilli</taxon>
        <taxon>Bacillales</taxon>
        <taxon>Thermoactinomycetaceae</taxon>
        <taxon>Kroppenstedtia</taxon>
    </lineage>
</organism>
<comment type="function">
    <text evidence="5">Catalyzes the dephosphorylation of 2-6 carbon acid sugars in vitro.</text>
</comment>
<comment type="similarity">
    <text evidence="1 5">Belongs to the HAD-like hydrolase superfamily. NagD family.</text>
</comment>
<dbReference type="SFLD" id="SFLDS00003">
    <property type="entry name" value="Haloacid_Dehalogenase"/>
    <property type="match status" value="1"/>
</dbReference>
<evidence type="ECO:0000256" key="8">
    <source>
        <dbReference type="PIRSR" id="PIRSR000915-3"/>
    </source>
</evidence>
<dbReference type="InterPro" id="IPR036412">
    <property type="entry name" value="HAD-like_sf"/>
</dbReference>
<dbReference type="EMBL" id="FTOD01000004">
    <property type="protein sequence ID" value="SIS73363.1"/>
    <property type="molecule type" value="Genomic_DNA"/>
</dbReference>
<evidence type="ECO:0000256" key="2">
    <source>
        <dbReference type="ARBA" id="ARBA00022723"/>
    </source>
</evidence>
<dbReference type="PIRSF" id="PIRSF000915">
    <property type="entry name" value="PGP-type_phosphatase"/>
    <property type="match status" value="1"/>
</dbReference>
<dbReference type="GO" id="GO:0016791">
    <property type="term" value="F:phosphatase activity"/>
    <property type="evidence" value="ECO:0007669"/>
    <property type="project" value="TreeGrafter"/>
</dbReference>
<protein>
    <recommendedName>
        <fullName evidence="5">Acid sugar phosphatase</fullName>
        <ecNumber evidence="5">3.1.3.-</ecNumber>
    </recommendedName>
</protein>
<accession>A0A1N7LHV0</accession>
<keyword evidence="2 5" id="KW-0479">Metal-binding</keyword>
<dbReference type="PANTHER" id="PTHR19288:SF46">
    <property type="entry name" value="HALOACID DEHALOGENASE-LIKE HYDROLASE DOMAIN-CONTAINING PROTEIN 2"/>
    <property type="match status" value="1"/>
</dbReference>
<dbReference type="Gene3D" id="3.40.50.1000">
    <property type="entry name" value="HAD superfamily/HAD-like"/>
    <property type="match status" value="2"/>
</dbReference>
<dbReference type="Proteomes" id="UP000186795">
    <property type="component" value="Unassembled WGS sequence"/>
</dbReference>
<evidence type="ECO:0000313" key="10">
    <source>
        <dbReference type="Proteomes" id="UP000186795"/>
    </source>
</evidence>
<feature type="binding site" evidence="8">
    <location>
        <position position="205"/>
    </location>
    <ligand>
        <name>Mg(2+)</name>
        <dbReference type="ChEBI" id="CHEBI:18420"/>
    </ligand>
</feature>
<dbReference type="GO" id="GO:0046872">
    <property type="term" value="F:metal ion binding"/>
    <property type="evidence" value="ECO:0007669"/>
    <property type="project" value="UniProtKB-KW"/>
</dbReference>
<feature type="active site" description="Proton donor" evidence="6">
    <location>
        <position position="11"/>
    </location>
</feature>
<dbReference type="NCBIfam" id="TIGR01457">
    <property type="entry name" value="HAD-SF-IIA-hyp2"/>
    <property type="match status" value="1"/>
</dbReference>
<dbReference type="SUPFAM" id="SSF56784">
    <property type="entry name" value="HAD-like"/>
    <property type="match status" value="1"/>
</dbReference>
<dbReference type="AlphaFoldDB" id="A0A1N7LHV0"/>
<dbReference type="OrthoDB" id="9810449at2"/>
<dbReference type="PANTHER" id="PTHR19288">
    <property type="entry name" value="4-NITROPHENYLPHOSPHATASE-RELATED"/>
    <property type="match status" value="1"/>
</dbReference>
<keyword evidence="3" id="KW-0378">Hydrolase</keyword>
<dbReference type="InterPro" id="IPR023214">
    <property type="entry name" value="HAD_sf"/>
</dbReference>
<dbReference type="InterPro" id="IPR006354">
    <property type="entry name" value="HAD-SF_hydro_IIA_hyp1"/>
</dbReference>
<reference evidence="10" key="1">
    <citation type="submission" date="2017-01" db="EMBL/GenBank/DDBJ databases">
        <authorList>
            <person name="Varghese N."/>
            <person name="Submissions S."/>
        </authorList>
    </citation>
    <scope>NUCLEOTIDE SEQUENCE [LARGE SCALE GENOMIC DNA]</scope>
    <source>
        <strain evidence="10">DSM 45196</strain>
    </source>
</reference>
<dbReference type="InterPro" id="IPR006357">
    <property type="entry name" value="HAD-SF_hydro_IIA"/>
</dbReference>
<dbReference type="FunFam" id="3.40.50.1000:FF:000053">
    <property type="entry name" value="TIGR01457 family HAD hydrolase"/>
    <property type="match status" value="1"/>
</dbReference>
<evidence type="ECO:0000256" key="1">
    <source>
        <dbReference type="ARBA" id="ARBA00006696"/>
    </source>
</evidence>
<evidence type="ECO:0000256" key="7">
    <source>
        <dbReference type="PIRSR" id="PIRSR000915-2"/>
    </source>
</evidence>
<name>A0A1N7LHV0_9BACL</name>
<evidence type="ECO:0000313" key="9">
    <source>
        <dbReference type="EMBL" id="SIS73363.1"/>
    </source>
</evidence>
<dbReference type="Pfam" id="PF13344">
    <property type="entry name" value="Hydrolase_6"/>
    <property type="match status" value="1"/>
</dbReference>
<evidence type="ECO:0000256" key="3">
    <source>
        <dbReference type="ARBA" id="ARBA00022801"/>
    </source>
</evidence>
<comment type="cofactor">
    <cofactor evidence="8">
        <name>Mg(2+)</name>
        <dbReference type="ChEBI" id="CHEBI:18420"/>
    </cofactor>
    <text evidence="8">Divalent metal ions. Mg(2+) is the most effective.</text>
</comment>
<feature type="binding site" evidence="8">
    <location>
        <position position="9"/>
    </location>
    <ligand>
        <name>Mg(2+)</name>
        <dbReference type="ChEBI" id="CHEBI:18420"/>
    </ligand>
</feature>
<evidence type="ECO:0000256" key="6">
    <source>
        <dbReference type="PIRSR" id="PIRSR000915-1"/>
    </source>
</evidence>
<evidence type="ECO:0000256" key="5">
    <source>
        <dbReference type="PIRNR" id="PIRNR000915"/>
    </source>
</evidence>
<feature type="active site" description="Nucleophile" evidence="6">
    <location>
        <position position="9"/>
    </location>
</feature>
<evidence type="ECO:0000256" key="4">
    <source>
        <dbReference type="ARBA" id="ARBA00022842"/>
    </source>
</evidence>
<sequence>MGYRGYLIDLDGTLFRGDRVISGGLAFVKELERRGLPYLYLTNNSSRLPEQTAQKLRNLGYPAKAEQVVSSAQATAAHLKKELGTPAVMVFGQEGLKHALREAGFPFQEENPEAVVIGIDPEFNYDKMKSAALAIRGGARFYGTNGDRVLPTDEGLVPGNGSLCAAVAAAAGVEPIFIGKPERPILDYGLERLGQPPDETLIVGDNLMTDIQAGINGGMDTLLVFTGVTTAEEYRRSSIRATYTVQDLTEWDFSRGGVG</sequence>
<dbReference type="RefSeq" id="WP_076524486.1">
    <property type="nucleotide sequence ID" value="NZ_CP048103.1"/>
</dbReference>